<keyword evidence="9" id="KW-0804">Transcription</keyword>
<dbReference type="PANTHER" id="PTHR33677:SF3">
    <property type="entry name" value="COPPER-SENSING TRANSCRIPTIONAL REPRESSOR RICR"/>
    <property type="match status" value="1"/>
</dbReference>
<evidence type="ECO:0000256" key="8">
    <source>
        <dbReference type="ARBA" id="ARBA00023125"/>
    </source>
</evidence>
<evidence type="ECO:0000256" key="6">
    <source>
        <dbReference type="ARBA" id="ARBA00023008"/>
    </source>
</evidence>
<comment type="subcellular location">
    <subcellularLocation>
        <location evidence="1">Cytoplasm</location>
    </subcellularLocation>
</comment>
<dbReference type="GO" id="GO:0000976">
    <property type="term" value="F:transcription cis-regulatory region binding"/>
    <property type="evidence" value="ECO:0007669"/>
    <property type="project" value="UniProtKB-ARBA"/>
</dbReference>
<organism evidence="11 12">
    <name type="scientific">Microlunatus endophyticus</name>
    <dbReference type="NCBI Taxonomy" id="1716077"/>
    <lineage>
        <taxon>Bacteria</taxon>
        <taxon>Bacillati</taxon>
        <taxon>Actinomycetota</taxon>
        <taxon>Actinomycetes</taxon>
        <taxon>Propionibacteriales</taxon>
        <taxon>Propionibacteriaceae</taxon>
        <taxon>Microlunatus</taxon>
    </lineage>
</organism>
<dbReference type="EMBL" id="BMMZ01000008">
    <property type="protein sequence ID" value="GGL71337.1"/>
    <property type="molecule type" value="Genomic_DNA"/>
</dbReference>
<evidence type="ECO:0008006" key="13">
    <source>
        <dbReference type="Google" id="ProtNLM"/>
    </source>
</evidence>
<evidence type="ECO:0000256" key="2">
    <source>
        <dbReference type="ARBA" id="ARBA00005428"/>
    </source>
</evidence>
<evidence type="ECO:0000313" key="11">
    <source>
        <dbReference type="EMBL" id="GGL71337.1"/>
    </source>
</evidence>
<keyword evidence="5" id="KW-0479">Metal-binding</keyword>
<dbReference type="FunFam" id="1.20.58.1000:FF:000003">
    <property type="entry name" value="CopY family transcriptional regulator"/>
    <property type="match status" value="1"/>
</dbReference>
<dbReference type="GO" id="GO:0046872">
    <property type="term" value="F:metal ion binding"/>
    <property type="evidence" value="ECO:0007669"/>
    <property type="project" value="UniProtKB-KW"/>
</dbReference>
<proteinExistence type="inferred from homology"/>
<keyword evidence="8" id="KW-0238">DNA-binding</keyword>
<protein>
    <recommendedName>
        <fullName evidence="13">DNA-binding transcriptional regulator, FrmR family</fullName>
    </recommendedName>
</protein>
<keyword evidence="6" id="KW-0186">Copper</keyword>
<comment type="similarity">
    <text evidence="2">Belongs to the CsoR family.</text>
</comment>
<reference evidence="11" key="2">
    <citation type="submission" date="2020-09" db="EMBL/GenBank/DDBJ databases">
        <authorList>
            <person name="Sun Q."/>
            <person name="Zhou Y."/>
        </authorList>
    </citation>
    <scope>NUCLEOTIDE SEQUENCE</scope>
    <source>
        <strain evidence="11">CGMCC 4.7306</strain>
    </source>
</reference>
<evidence type="ECO:0000256" key="4">
    <source>
        <dbReference type="ARBA" id="ARBA00022491"/>
    </source>
</evidence>
<reference evidence="11" key="1">
    <citation type="journal article" date="2014" name="Int. J. Syst. Evol. Microbiol.">
        <title>Complete genome sequence of Corynebacterium casei LMG S-19264T (=DSM 44701T), isolated from a smear-ripened cheese.</title>
        <authorList>
            <consortium name="US DOE Joint Genome Institute (JGI-PGF)"/>
            <person name="Walter F."/>
            <person name="Albersmeier A."/>
            <person name="Kalinowski J."/>
            <person name="Ruckert C."/>
        </authorList>
    </citation>
    <scope>NUCLEOTIDE SEQUENCE</scope>
    <source>
        <strain evidence="11">CGMCC 4.7306</strain>
    </source>
</reference>
<dbReference type="RefSeq" id="WP_188896387.1">
    <property type="nucleotide sequence ID" value="NZ_BMMZ01000008.1"/>
</dbReference>
<dbReference type="InterPro" id="IPR038390">
    <property type="entry name" value="Metal_Tscrpt_repr_sf"/>
</dbReference>
<dbReference type="Proteomes" id="UP000613840">
    <property type="component" value="Unassembled WGS sequence"/>
</dbReference>
<dbReference type="PANTHER" id="PTHR33677">
    <property type="entry name" value="TRANSCRIPTIONAL REPRESSOR FRMR-RELATED"/>
    <property type="match status" value="1"/>
</dbReference>
<dbReference type="Gene3D" id="1.20.58.1000">
    <property type="entry name" value="Metal-sensitive repressor, helix protomer"/>
    <property type="match status" value="1"/>
</dbReference>
<keyword evidence="12" id="KW-1185">Reference proteome</keyword>
<feature type="region of interest" description="Disordered" evidence="10">
    <location>
        <begin position="1"/>
        <end position="39"/>
    </location>
</feature>
<dbReference type="AlphaFoldDB" id="A0A917SDX4"/>
<evidence type="ECO:0000256" key="5">
    <source>
        <dbReference type="ARBA" id="ARBA00022723"/>
    </source>
</evidence>
<dbReference type="GO" id="GO:0001217">
    <property type="term" value="F:DNA-binding transcription repressor activity"/>
    <property type="evidence" value="ECO:0007669"/>
    <property type="project" value="UniProtKB-ARBA"/>
</dbReference>
<keyword evidence="7" id="KW-0805">Transcription regulation</keyword>
<evidence type="ECO:0000256" key="10">
    <source>
        <dbReference type="SAM" id="MobiDB-lite"/>
    </source>
</evidence>
<evidence type="ECO:0000313" key="12">
    <source>
        <dbReference type="Proteomes" id="UP000613840"/>
    </source>
</evidence>
<dbReference type="InterPro" id="IPR003735">
    <property type="entry name" value="Metal_Tscrpt_repr"/>
</dbReference>
<keyword evidence="4" id="KW-0678">Repressor</keyword>
<evidence type="ECO:0000256" key="1">
    <source>
        <dbReference type="ARBA" id="ARBA00004496"/>
    </source>
</evidence>
<comment type="caution">
    <text evidence="11">The sequence shown here is derived from an EMBL/GenBank/DDBJ whole genome shotgun (WGS) entry which is preliminary data.</text>
</comment>
<sequence>MNSTGPDQDGTPDAATEETVQTNPVSAGDTHAGHGYLNNNHKADYLRRLRRIEGQARGLQRMIEDEKYCIDILTQVSAMTSALQSVALGLLDDHLDHCVAEAVTNGDDAEAKLKEASKAIARLVRS</sequence>
<evidence type="ECO:0000256" key="3">
    <source>
        <dbReference type="ARBA" id="ARBA00022490"/>
    </source>
</evidence>
<dbReference type="GO" id="GO:0005737">
    <property type="term" value="C:cytoplasm"/>
    <property type="evidence" value="ECO:0007669"/>
    <property type="project" value="UniProtKB-SubCell"/>
</dbReference>
<dbReference type="GO" id="GO:0032993">
    <property type="term" value="C:protein-DNA complex"/>
    <property type="evidence" value="ECO:0007669"/>
    <property type="project" value="UniProtKB-ARBA"/>
</dbReference>
<evidence type="ECO:0000256" key="9">
    <source>
        <dbReference type="ARBA" id="ARBA00023163"/>
    </source>
</evidence>
<gene>
    <name evidence="11" type="ORF">GCM10011575_32140</name>
</gene>
<dbReference type="CDD" id="cd10148">
    <property type="entry name" value="CsoR-like_DUF156"/>
    <property type="match status" value="1"/>
</dbReference>
<name>A0A917SDX4_9ACTN</name>
<keyword evidence="3" id="KW-0963">Cytoplasm</keyword>
<dbReference type="Pfam" id="PF02583">
    <property type="entry name" value="Trns_repr_metal"/>
    <property type="match status" value="1"/>
</dbReference>
<evidence type="ECO:0000256" key="7">
    <source>
        <dbReference type="ARBA" id="ARBA00023015"/>
    </source>
</evidence>
<accession>A0A917SDX4</accession>